<dbReference type="GO" id="GO:0008643">
    <property type="term" value="P:carbohydrate transport"/>
    <property type="evidence" value="ECO:0007669"/>
    <property type="project" value="InterPro"/>
</dbReference>
<evidence type="ECO:0000313" key="6">
    <source>
        <dbReference type="Proteomes" id="UP001333818"/>
    </source>
</evidence>
<proteinExistence type="inferred from homology"/>
<dbReference type="InterPro" id="IPR047684">
    <property type="entry name" value="Por_som-like"/>
</dbReference>
<feature type="coiled-coil region" evidence="3">
    <location>
        <begin position="179"/>
        <end position="206"/>
    </location>
</feature>
<accession>A0AAW9PZ90</accession>
<dbReference type="GO" id="GO:0015288">
    <property type="term" value="F:porin activity"/>
    <property type="evidence" value="ECO:0007669"/>
    <property type="project" value="InterPro"/>
</dbReference>
<dbReference type="RefSeq" id="WP_330483003.1">
    <property type="nucleotide sequence ID" value="NZ_JAZBJZ010000021.1"/>
</dbReference>
<evidence type="ECO:0000256" key="2">
    <source>
        <dbReference type="RuleBase" id="RU363072"/>
    </source>
</evidence>
<dbReference type="PANTHER" id="PTHR43308">
    <property type="entry name" value="OUTER MEMBRANE PROTEIN ALPHA-RELATED"/>
    <property type="match status" value="1"/>
</dbReference>
<sequence length="598" mass="63539">MLIKNFQRKQGSQLIWLSTLVVSSTLLSTATYAETTVGQVNPKLTTDSSLIQAIGVDPMVQRPPDNRPLATGDSAVIQQIGKEQVSPPTHKTAQNVTSVSQLSDVRPTDWAFTALQSLVERYGCIAGYPDRTYRGQRALSRYEFAAGLNACLDKINEIISAGLADKVSKEDLAAVQKLQEEFAAELATLRGRIDALEAKTTKLEAQQFSTTTKLFGQAIFGLQGRFNNTSNIPRLPGANVPDPATNVTFGYQAQLSLVTQFPDRGILLTGLQASNLSTDAPITSFYALNNPFTRLGYEGSTGGTFTLSDLNYRFLASKNLAVIVGARGVNAINVFRGPNRFESAGNGPISLFAQRNPVISLNAGQAGLGFDWQISKALSLQGVYSAGNPASASGDGGLFGGPTSIGVQLAANLFERLDVTLYYLNSYTNNGTLNSAVGDTILGIVSPVPSNFSTNAFGGSLSWQATPNVNLGGWVGFTTSSIQNSGFSGSVETFNWMTFANLRDIFKGGDLFGLYIGQPPRITSSNLSGNINFPSILSGASGAPGGQPASTTHVEAFYRFPVSKNISITPGIVFVFNPGNTATSDTVTIGVLRTTFTF</sequence>
<protein>
    <submittedName>
        <fullName evidence="5">Iron uptake porin</fullName>
    </submittedName>
</protein>
<dbReference type="EMBL" id="JAZBJZ010000021">
    <property type="protein sequence ID" value="MEE3716575.1"/>
    <property type="molecule type" value="Genomic_DNA"/>
</dbReference>
<dbReference type="PROSITE" id="PS51272">
    <property type="entry name" value="SLH"/>
    <property type="match status" value="1"/>
</dbReference>
<reference evidence="5" key="1">
    <citation type="submission" date="2024-01" db="EMBL/GenBank/DDBJ databases">
        <title>Bank of Algae and Cyanobacteria of the Azores (BACA) strain genomes.</title>
        <authorList>
            <person name="Luz R."/>
            <person name="Cordeiro R."/>
            <person name="Fonseca A."/>
            <person name="Goncalves V."/>
        </authorList>
    </citation>
    <scope>NUCLEOTIDE SEQUENCE</scope>
    <source>
        <strain evidence="5">BACA0141</strain>
    </source>
</reference>
<keyword evidence="2" id="KW-0732">Signal</keyword>
<dbReference type="PANTHER" id="PTHR43308:SF1">
    <property type="entry name" value="OUTER MEMBRANE PROTEIN ALPHA"/>
    <property type="match status" value="1"/>
</dbReference>
<name>A0AAW9PZ90_9CYAN</name>
<dbReference type="InterPro" id="IPR051465">
    <property type="entry name" value="Cell_Envelope_Struct_Comp"/>
</dbReference>
<evidence type="ECO:0000256" key="1">
    <source>
        <dbReference type="ARBA" id="ARBA00008769"/>
    </source>
</evidence>
<feature type="domain" description="SLH" evidence="4">
    <location>
        <begin position="98"/>
        <end position="162"/>
    </location>
</feature>
<keyword evidence="6" id="KW-1185">Reference proteome</keyword>
<dbReference type="AlphaFoldDB" id="A0AAW9PZ90"/>
<dbReference type="InterPro" id="IPR038673">
    <property type="entry name" value="OprB_sf"/>
</dbReference>
<comment type="similarity">
    <text evidence="1 2">Belongs to the OprB family.</text>
</comment>
<dbReference type="InterPro" id="IPR007049">
    <property type="entry name" value="Carb-sel_porin_OprB"/>
</dbReference>
<dbReference type="Pfam" id="PF04966">
    <property type="entry name" value="OprB"/>
    <property type="match status" value="1"/>
</dbReference>
<feature type="signal peptide" evidence="2">
    <location>
        <begin position="1"/>
        <end position="33"/>
    </location>
</feature>
<organism evidence="5 6">
    <name type="scientific">Tumidithrix elongata BACA0141</name>
    <dbReference type="NCBI Taxonomy" id="2716417"/>
    <lineage>
        <taxon>Bacteria</taxon>
        <taxon>Bacillati</taxon>
        <taxon>Cyanobacteriota</taxon>
        <taxon>Cyanophyceae</taxon>
        <taxon>Pseudanabaenales</taxon>
        <taxon>Pseudanabaenaceae</taxon>
        <taxon>Tumidithrix</taxon>
        <taxon>Tumidithrix elongata</taxon>
    </lineage>
</organism>
<evidence type="ECO:0000256" key="3">
    <source>
        <dbReference type="SAM" id="Coils"/>
    </source>
</evidence>
<dbReference type="Pfam" id="PF00395">
    <property type="entry name" value="SLH"/>
    <property type="match status" value="1"/>
</dbReference>
<keyword evidence="3" id="KW-0175">Coiled coil</keyword>
<dbReference type="NCBIfam" id="NF033921">
    <property type="entry name" value="por_somb"/>
    <property type="match status" value="1"/>
</dbReference>
<dbReference type="Proteomes" id="UP001333818">
    <property type="component" value="Unassembled WGS sequence"/>
</dbReference>
<gene>
    <name evidence="5" type="ORF">V2H45_07450</name>
</gene>
<evidence type="ECO:0000259" key="4">
    <source>
        <dbReference type="PROSITE" id="PS51272"/>
    </source>
</evidence>
<dbReference type="InterPro" id="IPR001119">
    <property type="entry name" value="SLH_dom"/>
</dbReference>
<dbReference type="Gene3D" id="2.40.160.180">
    <property type="entry name" value="Carbohydrate-selective porin OprB"/>
    <property type="match status" value="1"/>
</dbReference>
<comment type="caution">
    <text evidence="5">The sequence shown here is derived from an EMBL/GenBank/DDBJ whole genome shotgun (WGS) entry which is preliminary data.</text>
</comment>
<feature type="chain" id="PRO_5043111425" evidence="2">
    <location>
        <begin position="34"/>
        <end position="598"/>
    </location>
</feature>
<evidence type="ECO:0000313" key="5">
    <source>
        <dbReference type="EMBL" id="MEE3716575.1"/>
    </source>
</evidence>
<dbReference type="GO" id="GO:0016020">
    <property type="term" value="C:membrane"/>
    <property type="evidence" value="ECO:0007669"/>
    <property type="project" value="InterPro"/>
</dbReference>